<dbReference type="NCBIfam" id="TIGR02605">
    <property type="entry name" value="CxxC_CxxC_SSSS"/>
    <property type="match status" value="1"/>
</dbReference>
<feature type="region of interest" description="Disordered" evidence="1">
    <location>
        <begin position="63"/>
        <end position="108"/>
    </location>
</feature>
<dbReference type="AlphaFoldDB" id="U2QU38"/>
<dbReference type="GeneID" id="95359416"/>
<comment type="caution">
    <text evidence="3">The sequence shown here is derived from an EMBL/GenBank/DDBJ whole genome shotgun (WGS) entry which is preliminary data.</text>
</comment>
<dbReference type="RefSeq" id="WP_021796892.1">
    <property type="nucleotide sequence ID" value="NZ_ACVN02000095.1"/>
</dbReference>
<evidence type="ECO:0000259" key="2">
    <source>
        <dbReference type="SMART" id="SM00834"/>
    </source>
</evidence>
<proteinExistence type="predicted"/>
<keyword evidence="4" id="KW-1185">Reference proteome</keyword>
<dbReference type="OrthoDB" id="9813321at2"/>
<dbReference type="PANTHER" id="PTHR34404">
    <property type="entry name" value="REGULATORY PROTEIN, FMDB FAMILY"/>
    <property type="match status" value="1"/>
</dbReference>
<feature type="compositionally biased region" description="Low complexity" evidence="1">
    <location>
        <begin position="77"/>
        <end position="91"/>
    </location>
</feature>
<feature type="domain" description="Putative regulatory protein FmdB zinc ribbon" evidence="2">
    <location>
        <begin position="1"/>
        <end position="41"/>
    </location>
</feature>
<dbReference type="Proteomes" id="UP000017052">
    <property type="component" value="Unassembled WGS sequence"/>
</dbReference>
<name>U2QU38_9ACTN</name>
<dbReference type="Pfam" id="PF09723">
    <property type="entry name" value="Zn_ribbon_8"/>
    <property type="match status" value="1"/>
</dbReference>
<organism evidence="3 4">
    <name type="scientific">Propionibacterium acidifaciens F0233</name>
    <dbReference type="NCBI Taxonomy" id="553198"/>
    <lineage>
        <taxon>Bacteria</taxon>
        <taxon>Bacillati</taxon>
        <taxon>Actinomycetota</taxon>
        <taxon>Actinomycetes</taxon>
        <taxon>Propionibacteriales</taxon>
        <taxon>Propionibacteriaceae</taxon>
        <taxon>Propionibacterium</taxon>
    </lineage>
</organism>
<sequence length="108" mass="10838">MPTYQYQCNACGNELEVFQKFTDDPLTVCPSCRGRLRKVYSAVGVVFKGSGFYATDNRSHGAASAAVPAASHHDAESGGSSDGSGSETGAAKAGSTVATGSAPGDSAA</sequence>
<reference evidence="3" key="1">
    <citation type="submission" date="2013-08" db="EMBL/GenBank/DDBJ databases">
        <authorList>
            <person name="Durkin A.S."/>
            <person name="Haft D.R."/>
            <person name="McCorrison J."/>
            <person name="Torralba M."/>
            <person name="Gillis M."/>
            <person name="Haft D.H."/>
            <person name="Methe B."/>
            <person name="Sutton G."/>
            <person name="Nelson K.E."/>
        </authorList>
    </citation>
    <scope>NUCLEOTIDE SEQUENCE [LARGE SCALE GENOMIC DNA]</scope>
    <source>
        <strain evidence="3">F0233</strain>
    </source>
</reference>
<evidence type="ECO:0000313" key="4">
    <source>
        <dbReference type="Proteomes" id="UP000017052"/>
    </source>
</evidence>
<protein>
    <submittedName>
        <fullName evidence="3">Zinc ribbon domain protein</fullName>
    </submittedName>
</protein>
<dbReference type="InterPro" id="IPR013429">
    <property type="entry name" value="Regulatory_FmdB_Zinc_ribbon"/>
</dbReference>
<gene>
    <name evidence="3" type="ORF">HMPREF0682_0581</name>
</gene>
<dbReference type="PANTHER" id="PTHR34404:SF2">
    <property type="entry name" value="CONSERVED SERINE RICH PROTEIN"/>
    <property type="match status" value="1"/>
</dbReference>
<dbReference type="SMART" id="SM00834">
    <property type="entry name" value="CxxC_CXXC_SSSS"/>
    <property type="match status" value="1"/>
</dbReference>
<accession>U2QU38</accession>
<evidence type="ECO:0000256" key="1">
    <source>
        <dbReference type="SAM" id="MobiDB-lite"/>
    </source>
</evidence>
<dbReference type="EMBL" id="ACVN02000095">
    <property type="protein sequence ID" value="ERK60026.1"/>
    <property type="molecule type" value="Genomic_DNA"/>
</dbReference>
<evidence type="ECO:0000313" key="3">
    <source>
        <dbReference type="EMBL" id="ERK60026.1"/>
    </source>
</evidence>